<name>A0A1J1I0X8_9DIPT</name>
<reference evidence="1 2" key="1">
    <citation type="submission" date="2015-04" db="EMBL/GenBank/DDBJ databases">
        <authorList>
            <person name="Syromyatnikov M.Y."/>
            <person name="Popov V.N."/>
        </authorList>
    </citation>
    <scope>NUCLEOTIDE SEQUENCE [LARGE SCALE GENOMIC DNA]</scope>
</reference>
<protein>
    <submittedName>
        <fullName evidence="1">CLUMA_CG006954, isoform A</fullName>
    </submittedName>
</protein>
<gene>
    <name evidence="1" type="ORF">CLUMA_CG006954</name>
</gene>
<evidence type="ECO:0000313" key="1">
    <source>
        <dbReference type="EMBL" id="CRK93418.1"/>
    </source>
</evidence>
<keyword evidence="2" id="KW-1185">Reference proteome</keyword>
<dbReference type="Proteomes" id="UP000183832">
    <property type="component" value="Unassembled WGS sequence"/>
</dbReference>
<dbReference type="AlphaFoldDB" id="A0A1J1I0X8"/>
<evidence type="ECO:0000313" key="2">
    <source>
        <dbReference type="Proteomes" id="UP000183832"/>
    </source>
</evidence>
<accession>A0A1J1I0X8</accession>
<dbReference type="EMBL" id="CVRI01000037">
    <property type="protein sequence ID" value="CRK93418.1"/>
    <property type="molecule type" value="Genomic_DNA"/>
</dbReference>
<organism evidence="1 2">
    <name type="scientific">Clunio marinus</name>
    <dbReference type="NCBI Taxonomy" id="568069"/>
    <lineage>
        <taxon>Eukaryota</taxon>
        <taxon>Metazoa</taxon>
        <taxon>Ecdysozoa</taxon>
        <taxon>Arthropoda</taxon>
        <taxon>Hexapoda</taxon>
        <taxon>Insecta</taxon>
        <taxon>Pterygota</taxon>
        <taxon>Neoptera</taxon>
        <taxon>Endopterygota</taxon>
        <taxon>Diptera</taxon>
        <taxon>Nematocera</taxon>
        <taxon>Chironomoidea</taxon>
        <taxon>Chironomidae</taxon>
        <taxon>Clunio</taxon>
    </lineage>
</organism>
<sequence length="78" mass="9123">MKGANDSPPITPTFYQHSCKLALNWLINTIIQDSKKKISSQKLLKMMRNVQCLRMRSMSGVVERRKERVLMKEISWKA</sequence>
<proteinExistence type="predicted"/>